<protein>
    <recommendedName>
        <fullName evidence="3">Peptidase C39-like domain-containing protein</fullName>
    </recommendedName>
</protein>
<sequence>MNTLAAIKHKNFIDVDGGYGFDQTALREKWSAYRADRACGIATLANLIAYKEKKRAFDKNDALRFMSEILLAAPPRPWGIAAGGILVRAMGRMGRKYRAEFLKRRATDEEIKAFLLRALNADRPVALLNTNHPNKSFRYHWVTITEMVEEDGELYVRFSSWGRRYKMRFEELFVRGMMYRSMFFIK</sequence>
<comment type="caution">
    <text evidence="1">The sequence shown here is derived from an EMBL/GenBank/DDBJ whole genome shotgun (WGS) entry which is preliminary data.</text>
</comment>
<reference evidence="1 2" key="1">
    <citation type="submission" date="2024-04" db="EMBL/GenBank/DDBJ databases">
        <title>Human intestinal bacterial collection.</title>
        <authorList>
            <person name="Pauvert C."/>
            <person name="Hitch T.C.A."/>
            <person name="Clavel T."/>
        </authorList>
    </citation>
    <scope>NUCLEOTIDE SEQUENCE [LARGE SCALE GENOMIC DNA]</scope>
    <source>
        <strain evidence="1 2">CLA-SR-H026</strain>
    </source>
</reference>
<accession>A0ABV1J896</accession>
<evidence type="ECO:0008006" key="3">
    <source>
        <dbReference type="Google" id="ProtNLM"/>
    </source>
</evidence>
<keyword evidence="2" id="KW-1185">Reference proteome</keyword>
<dbReference type="EMBL" id="JBBNPS010000047">
    <property type="protein sequence ID" value="MEQ3354420.1"/>
    <property type="molecule type" value="Genomic_DNA"/>
</dbReference>
<evidence type="ECO:0000313" key="1">
    <source>
        <dbReference type="EMBL" id="MEQ3354420.1"/>
    </source>
</evidence>
<evidence type="ECO:0000313" key="2">
    <source>
        <dbReference type="Proteomes" id="UP001481872"/>
    </source>
</evidence>
<gene>
    <name evidence="1" type="ORF">AAA081_08970</name>
</gene>
<proteinExistence type="predicted"/>
<name>A0ABV1J896_9FIRM</name>
<dbReference type="RefSeq" id="WP_349054685.1">
    <property type="nucleotide sequence ID" value="NZ_JBBNPS010000047.1"/>
</dbReference>
<dbReference type="Proteomes" id="UP001481872">
    <property type="component" value="Unassembled WGS sequence"/>
</dbReference>
<organism evidence="1 2">
    <name type="scientific">Aedoeadaptatus acetigenes</name>
    <dbReference type="NCBI Taxonomy" id="2981723"/>
    <lineage>
        <taxon>Bacteria</taxon>
        <taxon>Bacillati</taxon>
        <taxon>Bacillota</taxon>
        <taxon>Tissierellia</taxon>
        <taxon>Tissierellales</taxon>
        <taxon>Peptoniphilaceae</taxon>
        <taxon>Aedoeadaptatus</taxon>
    </lineage>
</organism>